<organism evidence="1">
    <name type="scientific">marine sediment metagenome</name>
    <dbReference type="NCBI Taxonomy" id="412755"/>
    <lineage>
        <taxon>unclassified sequences</taxon>
        <taxon>metagenomes</taxon>
        <taxon>ecological metagenomes</taxon>
    </lineage>
</organism>
<proteinExistence type="predicted"/>
<sequence>MNNIIYISYFSEGYYEDVMNSHLLPSLLLFNLPYYILPMENTHNRLKNLRQKIDFMQKALKENYPFSLVWIDADAKIESYPKLFYEIPKEYDIGLHFLDWKEQYGKEGKELLTGTVFLRNNEKVERAIGLWKKSAEENSGLTDQRALKKIIKNLDVKIYELPREYCYIPINPNGKPSVVKIDNPVITQWQISRKIKENPRLLLDDD</sequence>
<evidence type="ECO:0008006" key="2">
    <source>
        <dbReference type="Google" id="ProtNLM"/>
    </source>
</evidence>
<reference evidence="1" key="1">
    <citation type="journal article" date="2015" name="Nature">
        <title>Complex archaea that bridge the gap between prokaryotes and eukaryotes.</title>
        <authorList>
            <person name="Spang A."/>
            <person name="Saw J.H."/>
            <person name="Jorgensen S.L."/>
            <person name="Zaremba-Niedzwiedzka K."/>
            <person name="Martijn J."/>
            <person name="Lind A.E."/>
            <person name="van Eijk R."/>
            <person name="Schleper C."/>
            <person name="Guy L."/>
            <person name="Ettema T.J."/>
        </authorList>
    </citation>
    <scope>NUCLEOTIDE SEQUENCE</scope>
</reference>
<comment type="caution">
    <text evidence="1">The sequence shown here is derived from an EMBL/GenBank/DDBJ whole genome shotgun (WGS) entry which is preliminary data.</text>
</comment>
<protein>
    <recommendedName>
        <fullName evidence="2">Nucleotide-diphospho-sugar transferase domain-containing protein</fullName>
    </recommendedName>
</protein>
<gene>
    <name evidence="1" type="ORF">LCGC14_1001700</name>
</gene>
<dbReference type="AlphaFoldDB" id="A0A0F9QLB1"/>
<name>A0A0F9QLB1_9ZZZZ</name>
<accession>A0A0F9QLB1</accession>
<evidence type="ECO:0000313" key="1">
    <source>
        <dbReference type="EMBL" id="KKN13901.1"/>
    </source>
</evidence>
<dbReference type="EMBL" id="LAZR01003872">
    <property type="protein sequence ID" value="KKN13901.1"/>
    <property type="molecule type" value="Genomic_DNA"/>
</dbReference>